<dbReference type="Pfam" id="PF10199">
    <property type="entry name" value="Adaptin_binding"/>
    <property type="match status" value="1"/>
</dbReference>
<dbReference type="GO" id="GO:0016192">
    <property type="term" value="P:vesicle-mediated transport"/>
    <property type="evidence" value="ECO:0007669"/>
    <property type="project" value="InterPro"/>
</dbReference>
<sequence length="298" mass="32645">MDIKHTRRILAVGAPNGPVLDVVKDLTGSTPQVDDSGSAAGSVHEWAIKTAYYSATVPIWIDEIVDADEWKSEFLKPEAKEVVEAIGGYIFAFRLPADGSVSKEAETMMEAIQTINEEHIGYSADNVMLAVALPPLGKDNVVVKLDDWEDICIAYGFEFVNYAVRGRNDHGERVGLERLKEALEANEWAAADDEDGELDLDDLDFDAGDDSGTGFGRDEAEMTAELFGMKAALSGADDFEPEAEDFPRANQENQVEALNRMMGKLLAVKEQSAELPVAQRKRMAAQAIRDLFKEDAQA</sequence>
<gene>
    <name evidence="1" type="ORF">LTR78_000510</name>
</gene>
<dbReference type="Gene3D" id="3.40.50.11960">
    <property type="match status" value="1"/>
</dbReference>
<dbReference type="Proteomes" id="UP001274830">
    <property type="component" value="Unassembled WGS sequence"/>
</dbReference>
<evidence type="ECO:0008006" key="3">
    <source>
        <dbReference type="Google" id="ProtNLM"/>
    </source>
</evidence>
<dbReference type="GO" id="GO:0030674">
    <property type="term" value="F:protein-macromolecule adaptor activity"/>
    <property type="evidence" value="ECO:0007669"/>
    <property type="project" value="TreeGrafter"/>
</dbReference>
<reference evidence="1" key="1">
    <citation type="submission" date="2023-07" db="EMBL/GenBank/DDBJ databases">
        <title>Black Yeasts Isolated from many extreme environments.</title>
        <authorList>
            <person name="Coleine C."/>
            <person name="Stajich J.E."/>
            <person name="Selbmann L."/>
        </authorList>
    </citation>
    <scope>NUCLEOTIDE SEQUENCE</scope>
    <source>
        <strain evidence="1">CCFEE 5485</strain>
    </source>
</reference>
<proteinExistence type="predicted"/>
<name>A0AAE1C6P3_9PEZI</name>
<dbReference type="EMBL" id="JAUTXT010000001">
    <property type="protein sequence ID" value="KAK3680133.1"/>
    <property type="molecule type" value="Genomic_DNA"/>
</dbReference>
<evidence type="ECO:0000313" key="2">
    <source>
        <dbReference type="Proteomes" id="UP001274830"/>
    </source>
</evidence>
<organism evidence="1 2">
    <name type="scientific">Recurvomyces mirabilis</name>
    <dbReference type="NCBI Taxonomy" id="574656"/>
    <lineage>
        <taxon>Eukaryota</taxon>
        <taxon>Fungi</taxon>
        <taxon>Dikarya</taxon>
        <taxon>Ascomycota</taxon>
        <taxon>Pezizomycotina</taxon>
        <taxon>Dothideomycetes</taxon>
        <taxon>Dothideomycetidae</taxon>
        <taxon>Mycosphaerellales</taxon>
        <taxon>Teratosphaeriaceae</taxon>
        <taxon>Recurvomyces</taxon>
    </lineage>
</organism>
<dbReference type="PANTHER" id="PTHR28043">
    <property type="entry name" value="INCREASED RECOMBINATION CENTERS PROTEIN 6"/>
    <property type="match status" value="1"/>
</dbReference>
<keyword evidence="2" id="KW-1185">Reference proteome</keyword>
<protein>
    <recommendedName>
        <fullName evidence="3">Increased recombination centers protein 6</fullName>
    </recommendedName>
</protein>
<comment type="caution">
    <text evidence="1">The sequence shown here is derived from an EMBL/GenBank/DDBJ whole genome shotgun (WGS) entry which is preliminary data.</text>
</comment>
<dbReference type="AlphaFoldDB" id="A0AAE1C6P3"/>
<evidence type="ECO:0000313" key="1">
    <source>
        <dbReference type="EMBL" id="KAK3680133.1"/>
    </source>
</evidence>
<dbReference type="InterPro" id="IPR034627">
    <property type="entry name" value="Irc6"/>
</dbReference>
<accession>A0AAE1C6P3</accession>
<dbReference type="PANTHER" id="PTHR28043:SF1">
    <property type="entry name" value="INCREASED RECOMBINATION CENTERS PROTEIN 6"/>
    <property type="match status" value="1"/>
</dbReference>